<reference evidence="1 2" key="1">
    <citation type="submission" date="2021-06" db="EMBL/GenBank/DDBJ databases">
        <title>Caerostris extrusa draft genome.</title>
        <authorList>
            <person name="Kono N."/>
            <person name="Arakawa K."/>
        </authorList>
    </citation>
    <scope>NUCLEOTIDE SEQUENCE [LARGE SCALE GENOMIC DNA]</scope>
</reference>
<gene>
    <name evidence="1" type="ORF">CEXT_307571</name>
</gene>
<protein>
    <submittedName>
        <fullName evidence="1">Uncharacterized protein</fullName>
    </submittedName>
</protein>
<dbReference type="AlphaFoldDB" id="A0AAV4VSI5"/>
<dbReference type="Proteomes" id="UP001054945">
    <property type="component" value="Unassembled WGS sequence"/>
</dbReference>
<comment type="caution">
    <text evidence="1">The sequence shown here is derived from an EMBL/GenBank/DDBJ whole genome shotgun (WGS) entry which is preliminary data.</text>
</comment>
<name>A0AAV4VSI5_CAEEX</name>
<evidence type="ECO:0000313" key="2">
    <source>
        <dbReference type="Proteomes" id="UP001054945"/>
    </source>
</evidence>
<proteinExistence type="predicted"/>
<dbReference type="EMBL" id="BPLR01014963">
    <property type="protein sequence ID" value="GIY72559.1"/>
    <property type="molecule type" value="Genomic_DNA"/>
</dbReference>
<keyword evidence="2" id="KW-1185">Reference proteome</keyword>
<organism evidence="1 2">
    <name type="scientific">Caerostris extrusa</name>
    <name type="common">Bark spider</name>
    <name type="synonym">Caerostris bankana</name>
    <dbReference type="NCBI Taxonomy" id="172846"/>
    <lineage>
        <taxon>Eukaryota</taxon>
        <taxon>Metazoa</taxon>
        <taxon>Ecdysozoa</taxon>
        <taxon>Arthropoda</taxon>
        <taxon>Chelicerata</taxon>
        <taxon>Arachnida</taxon>
        <taxon>Araneae</taxon>
        <taxon>Araneomorphae</taxon>
        <taxon>Entelegynae</taxon>
        <taxon>Araneoidea</taxon>
        <taxon>Araneidae</taxon>
        <taxon>Caerostris</taxon>
    </lineage>
</organism>
<accession>A0AAV4VSI5</accession>
<evidence type="ECO:0000313" key="1">
    <source>
        <dbReference type="EMBL" id="GIY72559.1"/>
    </source>
</evidence>
<sequence length="99" mass="11281">MKFLWNASCPFVAKPLLRHQQILMRTHHRSSLIASDQIGSTHSTLRSHCISVGIEDPSSAFLHIFHQRRNAFIVKSCPVSIPNSRLILGRLVANARIWR</sequence>